<comment type="similarity">
    <text evidence="3 12 13">Belongs to the DapA family.</text>
</comment>
<protein>
    <recommendedName>
        <fullName evidence="4 12">4-hydroxy-tetrahydrodipicolinate synthase</fullName>
        <shortName evidence="12">HTPA synthase</shortName>
        <ecNumber evidence="4 12">4.3.3.7</ecNumber>
    </recommendedName>
</protein>
<comment type="caution">
    <text evidence="16">The sequence shown here is derived from an EMBL/GenBank/DDBJ whole genome shotgun (WGS) entry which is preliminary data.</text>
</comment>
<gene>
    <name evidence="12 16" type="primary">dapA</name>
    <name evidence="16" type="ORF">CSA56_02975</name>
</gene>
<dbReference type="GO" id="GO:0008840">
    <property type="term" value="F:4-hydroxy-tetrahydrodipicolinate synthase activity"/>
    <property type="evidence" value="ECO:0007669"/>
    <property type="project" value="UniProtKB-UniRule"/>
</dbReference>
<evidence type="ECO:0000313" key="17">
    <source>
        <dbReference type="Proteomes" id="UP000230821"/>
    </source>
</evidence>
<name>A0A2G6KK51_9BACT</name>
<evidence type="ECO:0000256" key="15">
    <source>
        <dbReference type="PIRSR" id="PIRSR001365-2"/>
    </source>
</evidence>
<evidence type="ECO:0000256" key="5">
    <source>
        <dbReference type="ARBA" id="ARBA00022490"/>
    </source>
</evidence>
<evidence type="ECO:0000256" key="13">
    <source>
        <dbReference type="PIRNR" id="PIRNR001365"/>
    </source>
</evidence>
<feature type="active site" description="Schiff-base intermediate with substrate" evidence="12 14">
    <location>
        <position position="163"/>
    </location>
</feature>
<dbReference type="PROSITE" id="PS00665">
    <property type="entry name" value="DHDPS_1"/>
    <property type="match status" value="1"/>
</dbReference>
<keyword evidence="5 12" id="KW-0963">Cytoplasm</keyword>
<comment type="caution">
    <text evidence="12">Lacks conserved residue(s) required for the propagation of feature annotation.</text>
</comment>
<evidence type="ECO:0000256" key="1">
    <source>
        <dbReference type="ARBA" id="ARBA00003294"/>
    </source>
</evidence>
<evidence type="ECO:0000256" key="12">
    <source>
        <dbReference type="HAMAP-Rule" id="MF_00418"/>
    </source>
</evidence>
<keyword evidence="10 12" id="KW-0704">Schiff base</keyword>
<evidence type="ECO:0000256" key="14">
    <source>
        <dbReference type="PIRSR" id="PIRSR001365-1"/>
    </source>
</evidence>
<dbReference type="PANTHER" id="PTHR12128">
    <property type="entry name" value="DIHYDRODIPICOLINATE SYNTHASE"/>
    <property type="match status" value="1"/>
</dbReference>
<evidence type="ECO:0000256" key="3">
    <source>
        <dbReference type="ARBA" id="ARBA00007592"/>
    </source>
</evidence>
<comment type="subcellular location">
    <subcellularLocation>
        <location evidence="12">Cytoplasm</location>
    </subcellularLocation>
</comment>
<feature type="binding site" evidence="12 15">
    <location>
        <position position="47"/>
    </location>
    <ligand>
        <name>pyruvate</name>
        <dbReference type="ChEBI" id="CHEBI:15361"/>
    </ligand>
</feature>
<dbReference type="GO" id="GO:0009089">
    <property type="term" value="P:lysine biosynthetic process via diaminopimelate"/>
    <property type="evidence" value="ECO:0007669"/>
    <property type="project" value="UniProtKB-UniRule"/>
</dbReference>
<dbReference type="InterPro" id="IPR002220">
    <property type="entry name" value="DapA-like"/>
</dbReference>
<evidence type="ECO:0000256" key="8">
    <source>
        <dbReference type="ARBA" id="ARBA00023154"/>
    </source>
</evidence>
<comment type="caution">
    <text evidence="12">Was originally thought to be a dihydrodipicolinate synthase (DHDPS), catalyzing the condensation of (S)-aspartate-beta-semialdehyde [(S)-ASA] and pyruvate to dihydrodipicolinate (DHDP). However, it was shown in E.coli that the product of the enzymatic reaction is not dihydrodipicolinate but in fact (4S)-4-hydroxy-2,3,4,5-tetrahydro-(2S)-dipicolinic acid (HTPA), and that the consecutive dehydration reaction leading to DHDP is not spontaneous but catalyzed by DapB.</text>
</comment>
<dbReference type="PIRSF" id="PIRSF001365">
    <property type="entry name" value="DHDPS"/>
    <property type="match status" value="1"/>
</dbReference>
<keyword evidence="7 12" id="KW-0220">Diaminopimelate biosynthesis</keyword>
<dbReference type="EC" id="4.3.3.7" evidence="4 12"/>
<dbReference type="NCBIfam" id="TIGR00674">
    <property type="entry name" value="dapA"/>
    <property type="match status" value="1"/>
</dbReference>
<feature type="active site" description="Proton donor/acceptor" evidence="12 14">
    <location>
        <position position="135"/>
    </location>
</feature>
<comment type="pathway">
    <text evidence="2 12">Amino-acid biosynthesis; L-lysine biosynthesis via DAP pathway; (S)-tetrahydrodipicolinate from L-aspartate: step 3/4.</text>
</comment>
<reference evidence="16 17" key="1">
    <citation type="submission" date="2017-10" db="EMBL/GenBank/DDBJ databases">
        <title>Novel microbial diversity and functional potential in the marine mammal oral microbiome.</title>
        <authorList>
            <person name="Dudek N.K."/>
            <person name="Sun C.L."/>
            <person name="Burstein D."/>
            <person name="Kantor R.S."/>
            <person name="Aliaga Goltsman D.S."/>
            <person name="Bik E.M."/>
            <person name="Thomas B.C."/>
            <person name="Banfield J.F."/>
            <person name="Relman D.A."/>
        </authorList>
    </citation>
    <scope>NUCLEOTIDE SEQUENCE [LARGE SCALE GENOMIC DNA]</scope>
    <source>
        <strain evidence="16">DOLJORAL78_47_16</strain>
    </source>
</reference>
<dbReference type="Pfam" id="PF00701">
    <property type="entry name" value="DHDPS"/>
    <property type="match status" value="1"/>
</dbReference>
<comment type="catalytic activity">
    <reaction evidence="11 12">
        <text>L-aspartate 4-semialdehyde + pyruvate = (2S,4S)-4-hydroxy-2,3,4,5-tetrahydrodipicolinate + H2O + H(+)</text>
        <dbReference type="Rhea" id="RHEA:34171"/>
        <dbReference type="ChEBI" id="CHEBI:15361"/>
        <dbReference type="ChEBI" id="CHEBI:15377"/>
        <dbReference type="ChEBI" id="CHEBI:15378"/>
        <dbReference type="ChEBI" id="CHEBI:67139"/>
        <dbReference type="ChEBI" id="CHEBI:537519"/>
        <dbReference type="EC" id="4.3.3.7"/>
    </reaction>
</comment>
<dbReference type="UniPathway" id="UPA00034">
    <property type="reaction ID" value="UER00017"/>
</dbReference>
<dbReference type="EMBL" id="PDSK01000034">
    <property type="protein sequence ID" value="PIE35750.1"/>
    <property type="molecule type" value="Genomic_DNA"/>
</dbReference>
<evidence type="ECO:0000313" key="16">
    <source>
        <dbReference type="EMBL" id="PIE35750.1"/>
    </source>
</evidence>
<dbReference type="SUPFAM" id="SSF51569">
    <property type="entry name" value="Aldolase"/>
    <property type="match status" value="1"/>
</dbReference>
<dbReference type="GO" id="GO:0019877">
    <property type="term" value="P:diaminopimelate biosynthetic process"/>
    <property type="evidence" value="ECO:0007669"/>
    <property type="project" value="UniProtKB-UniRule"/>
</dbReference>
<organism evidence="16 17">
    <name type="scientific">candidate division KSB3 bacterium</name>
    <dbReference type="NCBI Taxonomy" id="2044937"/>
    <lineage>
        <taxon>Bacteria</taxon>
        <taxon>candidate division KSB3</taxon>
    </lineage>
</organism>
<evidence type="ECO:0000256" key="9">
    <source>
        <dbReference type="ARBA" id="ARBA00023239"/>
    </source>
</evidence>
<evidence type="ECO:0000256" key="2">
    <source>
        <dbReference type="ARBA" id="ARBA00005120"/>
    </source>
</evidence>
<evidence type="ECO:0000256" key="11">
    <source>
        <dbReference type="ARBA" id="ARBA00047836"/>
    </source>
</evidence>
<sequence>MKTPEGILPALVTPMDKEGTLLPESFRTIIDYTLEGGVHGLFVLGSTGEAYAVNLEEKRRVMECAIEHNNGRVPMYIGVGGVTTRDTVQLAQTAEAAGADAISVLTPYFITPSYDELKEHFLTTASSVKIPVLLYNNVGRTNVDIPPRMIEELSSVDNLVGIKDSSGDMTKMAEYIRLTRGQEFSVFCGRDTLILANLMYGGKGAVAATAGFAPELAVGIYNAFMEGDYDTARNRQLKLTPLRLAFSLASFPALMKEALNLIGFDAGVTLAPIGEMTESNRHILIELLKDAGLYQKYA</sequence>
<keyword evidence="9 12" id="KW-0456">Lyase</keyword>
<dbReference type="Proteomes" id="UP000230821">
    <property type="component" value="Unassembled WGS sequence"/>
</dbReference>
<keyword evidence="8 12" id="KW-0457">Lysine biosynthesis</keyword>
<accession>A0A2G6KK51</accession>
<evidence type="ECO:0000256" key="4">
    <source>
        <dbReference type="ARBA" id="ARBA00012086"/>
    </source>
</evidence>
<dbReference type="GO" id="GO:0005737">
    <property type="term" value="C:cytoplasm"/>
    <property type="evidence" value="ECO:0007669"/>
    <property type="project" value="UniProtKB-SubCell"/>
</dbReference>
<dbReference type="CDD" id="cd00408">
    <property type="entry name" value="DHDPS-like"/>
    <property type="match status" value="1"/>
</dbReference>
<dbReference type="Gene3D" id="3.20.20.70">
    <property type="entry name" value="Aldolase class I"/>
    <property type="match status" value="1"/>
</dbReference>
<evidence type="ECO:0000256" key="6">
    <source>
        <dbReference type="ARBA" id="ARBA00022605"/>
    </source>
</evidence>
<proteinExistence type="inferred from homology"/>
<dbReference type="PANTHER" id="PTHR12128:SF66">
    <property type="entry name" value="4-HYDROXY-2-OXOGLUTARATE ALDOLASE, MITOCHONDRIAL"/>
    <property type="match status" value="1"/>
</dbReference>
<dbReference type="SMART" id="SM01130">
    <property type="entry name" value="DHDPS"/>
    <property type="match status" value="1"/>
</dbReference>
<evidence type="ECO:0000256" key="10">
    <source>
        <dbReference type="ARBA" id="ARBA00023270"/>
    </source>
</evidence>
<dbReference type="HAMAP" id="MF_00418">
    <property type="entry name" value="DapA"/>
    <property type="match status" value="1"/>
</dbReference>
<dbReference type="PRINTS" id="PR00146">
    <property type="entry name" value="DHPICSNTHASE"/>
</dbReference>
<feature type="binding site" evidence="12 15">
    <location>
        <position position="206"/>
    </location>
    <ligand>
        <name>pyruvate</name>
        <dbReference type="ChEBI" id="CHEBI:15361"/>
    </ligand>
</feature>
<dbReference type="InterPro" id="IPR020624">
    <property type="entry name" value="Schiff_base-form_aldolases_CS"/>
</dbReference>
<evidence type="ECO:0000256" key="7">
    <source>
        <dbReference type="ARBA" id="ARBA00022915"/>
    </source>
</evidence>
<comment type="subunit">
    <text evidence="12">Homotetramer; dimer of dimers.</text>
</comment>
<comment type="function">
    <text evidence="1 12">Catalyzes the condensation of (S)-aspartate-beta-semialdehyde [(S)-ASA] and pyruvate to 4-hydroxy-tetrahydrodipicolinate (HTPA).</text>
</comment>
<keyword evidence="6 12" id="KW-0028">Amino-acid biosynthesis</keyword>
<dbReference type="AlphaFoldDB" id="A0A2G6KK51"/>
<feature type="site" description="Part of a proton relay during catalysis" evidence="12">
    <location>
        <position position="46"/>
    </location>
</feature>
<dbReference type="InterPro" id="IPR013785">
    <property type="entry name" value="Aldolase_TIM"/>
</dbReference>
<dbReference type="InterPro" id="IPR005263">
    <property type="entry name" value="DapA"/>
</dbReference>